<feature type="domain" description="YetF C-terminal" evidence="8">
    <location>
        <begin position="96"/>
        <end position="165"/>
    </location>
</feature>
<evidence type="ECO:0000313" key="9">
    <source>
        <dbReference type="EMBL" id="GAA5482751.1"/>
    </source>
</evidence>
<keyword evidence="10" id="KW-1185">Reference proteome</keyword>
<evidence type="ECO:0000256" key="3">
    <source>
        <dbReference type="ARBA" id="ARBA00022475"/>
    </source>
</evidence>
<dbReference type="PANTHER" id="PTHR34582">
    <property type="entry name" value="UPF0702 TRANSMEMBRANE PROTEIN YCAP"/>
    <property type="match status" value="1"/>
</dbReference>
<sequence length="180" mass="19723">MPYWRMFAPHLPVLEIGLRVLLLGPIALLWVNALVRRIGLRTFSKMTAVDFVCTLATGSLLAACAKATSWSDYLQASLSILALLGLQALLTFLRRRSRRVMGVLENEPVVLMRRGVFDQARMDACRVTEADILAKLREANVLELSAAEAVILETTGDISVLHGGRPEAALLKDVRSGHGC</sequence>
<dbReference type="InterPro" id="IPR007353">
    <property type="entry name" value="DUF421"/>
</dbReference>
<evidence type="ECO:0000256" key="4">
    <source>
        <dbReference type="ARBA" id="ARBA00022692"/>
    </source>
</evidence>
<feature type="transmembrane region" description="Helical" evidence="7">
    <location>
        <begin position="16"/>
        <end position="35"/>
    </location>
</feature>
<organism evidence="9 10">
    <name type="scientific">Haloferula sargassicola</name>
    <dbReference type="NCBI Taxonomy" id="490096"/>
    <lineage>
        <taxon>Bacteria</taxon>
        <taxon>Pseudomonadati</taxon>
        <taxon>Verrucomicrobiota</taxon>
        <taxon>Verrucomicrobiia</taxon>
        <taxon>Verrucomicrobiales</taxon>
        <taxon>Verrucomicrobiaceae</taxon>
        <taxon>Haloferula</taxon>
    </lineage>
</organism>
<dbReference type="Gene3D" id="3.30.240.20">
    <property type="entry name" value="bsu07140 like domains"/>
    <property type="match status" value="1"/>
</dbReference>
<evidence type="ECO:0000256" key="2">
    <source>
        <dbReference type="ARBA" id="ARBA00006448"/>
    </source>
</evidence>
<evidence type="ECO:0000313" key="10">
    <source>
        <dbReference type="Proteomes" id="UP001476282"/>
    </source>
</evidence>
<comment type="caution">
    <text evidence="9">The sequence shown here is derived from an EMBL/GenBank/DDBJ whole genome shotgun (WGS) entry which is preliminary data.</text>
</comment>
<protein>
    <recommendedName>
        <fullName evidence="8">YetF C-terminal domain-containing protein</fullName>
    </recommendedName>
</protein>
<proteinExistence type="inferred from homology"/>
<comment type="subcellular location">
    <subcellularLocation>
        <location evidence="1">Cell membrane</location>
        <topology evidence="1">Multi-pass membrane protein</topology>
    </subcellularLocation>
</comment>
<dbReference type="EMBL" id="BAABRI010000009">
    <property type="protein sequence ID" value="GAA5482751.1"/>
    <property type="molecule type" value="Genomic_DNA"/>
</dbReference>
<dbReference type="InterPro" id="IPR023090">
    <property type="entry name" value="UPF0702_alpha/beta_dom_sf"/>
</dbReference>
<feature type="transmembrane region" description="Helical" evidence="7">
    <location>
        <begin position="74"/>
        <end position="93"/>
    </location>
</feature>
<evidence type="ECO:0000259" key="8">
    <source>
        <dbReference type="Pfam" id="PF04239"/>
    </source>
</evidence>
<reference evidence="9 10" key="1">
    <citation type="submission" date="2024-02" db="EMBL/GenBank/DDBJ databases">
        <title>Haloferula sargassicola NBRC 104335.</title>
        <authorList>
            <person name="Ichikawa N."/>
            <person name="Katano-Makiyama Y."/>
            <person name="Hidaka K."/>
        </authorList>
    </citation>
    <scope>NUCLEOTIDE SEQUENCE [LARGE SCALE GENOMIC DNA]</scope>
    <source>
        <strain evidence="9 10">NBRC 104335</strain>
    </source>
</reference>
<evidence type="ECO:0000256" key="1">
    <source>
        <dbReference type="ARBA" id="ARBA00004651"/>
    </source>
</evidence>
<accession>A0ABP9UPY0</accession>
<comment type="similarity">
    <text evidence="2">Belongs to the UPF0702 family.</text>
</comment>
<dbReference type="Proteomes" id="UP001476282">
    <property type="component" value="Unassembled WGS sequence"/>
</dbReference>
<evidence type="ECO:0000256" key="5">
    <source>
        <dbReference type="ARBA" id="ARBA00022989"/>
    </source>
</evidence>
<evidence type="ECO:0000256" key="7">
    <source>
        <dbReference type="SAM" id="Phobius"/>
    </source>
</evidence>
<dbReference type="Pfam" id="PF04239">
    <property type="entry name" value="DUF421"/>
    <property type="match status" value="1"/>
</dbReference>
<keyword evidence="6 7" id="KW-0472">Membrane</keyword>
<dbReference type="PANTHER" id="PTHR34582:SF6">
    <property type="entry name" value="UPF0702 TRANSMEMBRANE PROTEIN YCAP"/>
    <property type="match status" value="1"/>
</dbReference>
<keyword evidence="5 7" id="KW-1133">Transmembrane helix</keyword>
<feature type="transmembrane region" description="Helical" evidence="7">
    <location>
        <begin position="47"/>
        <end position="68"/>
    </location>
</feature>
<name>A0ABP9UPY0_9BACT</name>
<keyword evidence="4 7" id="KW-0812">Transmembrane</keyword>
<evidence type="ECO:0000256" key="6">
    <source>
        <dbReference type="ARBA" id="ARBA00023136"/>
    </source>
</evidence>
<keyword evidence="3" id="KW-1003">Cell membrane</keyword>
<gene>
    <name evidence="9" type="ORF">Hsar01_01974</name>
</gene>